<keyword evidence="1" id="KW-0732">Signal</keyword>
<reference evidence="2" key="1">
    <citation type="submission" date="2018-02" db="EMBL/GenBank/DDBJ databases">
        <title>Rhizophora mucronata_Transcriptome.</title>
        <authorList>
            <person name="Meera S.P."/>
            <person name="Sreeshan A."/>
            <person name="Augustine A."/>
        </authorList>
    </citation>
    <scope>NUCLEOTIDE SEQUENCE</scope>
    <source>
        <tissue evidence="2">Leaf</tissue>
    </source>
</reference>
<feature type="signal peptide" evidence="1">
    <location>
        <begin position="1"/>
        <end position="18"/>
    </location>
</feature>
<organism evidence="2">
    <name type="scientific">Rhizophora mucronata</name>
    <name type="common">Asiatic mangrove</name>
    <dbReference type="NCBI Taxonomy" id="61149"/>
    <lineage>
        <taxon>Eukaryota</taxon>
        <taxon>Viridiplantae</taxon>
        <taxon>Streptophyta</taxon>
        <taxon>Embryophyta</taxon>
        <taxon>Tracheophyta</taxon>
        <taxon>Spermatophyta</taxon>
        <taxon>Magnoliopsida</taxon>
        <taxon>eudicotyledons</taxon>
        <taxon>Gunneridae</taxon>
        <taxon>Pentapetalae</taxon>
        <taxon>rosids</taxon>
        <taxon>fabids</taxon>
        <taxon>Malpighiales</taxon>
        <taxon>Rhizophoraceae</taxon>
        <taxon>Rhizophora</taxon>
    </lineage>
</organism>
<accession>A0A2P2PV37</accession>
<evidence type="ECO:0000256" key="1">
    <source>
        <dbReference type="SAM" id="SignalP"/>
    </source>
</evidence>
<sequence>MCILHLGVSLISVPLVAPLPPTTPHHVCCYLWWVHIFKP</sequence>
<name>A0A2P2PV37_RHIMU</name>
<proteinExistence type="predicted"/>
<dbReference type="AlphaFoldDB" id="A0A2P2PV37"/>
<feature type="chain" id="PRO_5015136591" evidence="1">
    <location>
        <begin position="19"/>
        <end position="39"/>
    </location>
</feature>
<protein>
    <submittedName>
        <fullName evidence="2">Uncharacterized protein</fullName>
    </submittedName>
</protein>
<dbReference type="EMBL" id="GGEC01078104">
    <property type="protein sequence ID" value="MBX58588.1"/>
    <property type="molecule type" value="Transcribed_RNA"/>
</dbReference>
<evidence type="ECO:0000313" key="2">
    <source>
        <dbReference type="EMBL" id="MBX58588.1"/>
    </source>
</evidence>